<evidence type="ECO:0000256" key="1">
    <source>
        <dbReference type="SAM" id="Coils"/>
    </source>
</evidence>
<proteinExistence type="predicted"/>
<protein>
    <submittedName>
        <fullName evidence="2">Putative channel-forming protein</fullName>
    </submittedName>
</protein>
<feature type="coiled-coil region" evidence="1">
    <location>
        <begin position="34"/>
        <end position="68"/>
    </location>
</feature>
<dbReference type="Proteomes" id="UP000017746">
    <property type="component" value="Chromosome"/>
</dbReference>
<dbReference type="KEGG" id="afs:AFR_29920"/>
<dbReference type="HOGENOM" id="CLU_072020_0_1_11"/>
<name>U5W8D9_9ACTN</name>
<accession>U5W8D9</accession>
<organism evidence="2 3">
    <name type="scientific">Actinoplanes friuliensis DSM 7358</name>
    <dbReference type="NCBI Taxonomy" id="1246995"/>
    <lineage>
        <taxon>Bacteria</taxon>
        <taxon>Bacillati</taxon>
        <taxon>Actinomycetota</taxon>
        <taxon>Actinomycetes</taxon>
        <taxon>Micromonosporales</taxon>
        <taxon>Micromonosporaceae</taxon>
        <taxon>Actinoplanes</taxon>
    </lineage>
</organism>
<dbReference type="eggNOG" id="ENOG5032TBA">
    <property type="taxonomic scope" value="Bacteria"/>
</dbReference>
<dbReference type="PATRIC" id="fig|1246995.3.peg.6060"/>
<dbReference type="AlphaFoldDB" id="U5W8D9"/>
<dbReference type="RefSeq" id="WP_023560582.1">
    <property type="nucleotide sequence ID" value="NC_022657.1"/>
</dbReference>
<evidence type="ECO:0000313" key="3">
    <source>
        <dbReference type="Proteomes" id="UP000017746"/>
    </source>
</evidence>
<sequence>MINFRYHVVSLTAVFLALAIGLVVGTAALNGPVADTLKDRVDALSKDNSNYREQANQYREELNRTQDFATEVSPALLNGKLAERKILIVVMPSGQDYAEGVTAMLKVAGAKITGTVTVQDKFFDPANAYELLDLADKASQPTVPAEGLPLNSDGVETSSALLSIALLQQTTPVTPSDLTAVLAAYTEPSYLSVSDDIVPGAEATVVVSGLPPVDRDAPKKNQNALTFTTQFANNRPLVVGGNGIGDGNLVAGVRADPNLVKKISTVDNVSTEQGRLATAMTVIERVVAGKVGQYGLSAGATSQIPKAAG</sequence>
<reference evidence="2 3" key="1">
    <citation type="journal article" date="2014" name="J. Biotechnol.">
        <title>Complete genome sequence of the actinobacterium Actinoplanes friuliensis HAG 010964, producer of the lipopeptide antibiotic friulimycin.</title>
        <authorList>
            <person name="Ruckert C."/>
            <person name="Szczepanowski R."/>
            <person name="Albersmeier A."/>
            <person name="Goesmann A."/>
            <person name="Fischer N."/>
            <person name="Steinkamper A."/>
            <person name="Puhler A."/>
            <person name="Biener R."/>
            <person name="Schwartz D."/>
            <person name="Kalinowski J."/>
        </authorList>
    </citation>
    <scope>NUCLEOTIDE SEQUENCE [LARGE SCALE GENOMIC DNA]</scope>
    <source>
        <strain evidence="2 3">DSM 7358</strain>
    </source>
</reference>
<dbReference type="GO" id="GO:0016020">
    <property type="term" value="C:membrane"/>
    <property type="evidence" value="ECO:0007669"/>
    <property type="project" value="InterPro"/>
</dbReference>
<dbReference type="Pfam" id="PF11382">
    <property type="entry name" value="MctB"/>
    <property type="match status" value="1"/>
</dbReference>
<dbReference type="OrthoDB" id="4350157at2"/>
<gene>
    <name evidence="2" type="ORF">AFR_29920</name>
</gene>
<dbReference type="InterPro" id="IPR021522">
    <property type="entry name" value="MctB"/>
</dbReference>
<dbReference type="GO" id="GO:0055070">
    <property type="term" value="P:copper ion homeostasis"/>
    <property type="evidence" value="ECO:0007669"/>
    <property type="project" value="InterPro"/>
</dbReference>
<dbReference type="EMBL" id="CP006272">
    <property type="protein sequence ID" value="AGZ44245.1"/>
    <property type="molecule type" value="Genomic_DNA"/>
</dbReference>
<keyword evidence="1" id="KW-0175">Coiled coil</keyword>
<evidence type="ECO:0000313" key="2">
    <source>
        <dbReference type="EMBL" id="AGZ44245.1"/>
    </source>
</evidence>
<dbReference type="STRING" id="1246995.AFR_29920"/>
<keyword evidence="3" id="KW-1185">Reference proteome</keyword>